<gene>
    <name evidence="2" type="primary">LOC108841969</name>
</gene>
<dbReference type="PANTHER" id="PTHR37201:SF1">
    <property type="entry name" value="WD REPEAT PROTEIN"/>
    <property type="match status" value="1"/>
</dbReference>
<dbReference type="Proteomes" id="UP000504610">
    <property type="component" value="Chromosome 2"/>
</dbReference>
<evidence type="ECO:0000313" key="1">
    <source>
        <dbReference type="Proteomes" id="UP000504610"/>
    </source>
</evidence>
<dbReference type="GeneID" id="108841969"/>
<dbReference type="KEGG" id="rsz:108841969"/>
<sequence length="271" mass="30532">MKIGAVRESWLVRTPVTPPAVHGFVRRNEKPQQLGFPLSNRMSRGVVMAVQGGRGYESPCDEKPYETLPTGKKVYVDESDVVTFLDPPKELIPLDPTSYNPAAYLWKKIEDIPEERRHRLLQFLEPRFIIAFESCPLIISWIRSFKMAVYASNNGQIYGRVCGGPIVSTLANALSPLYFEVTEAMEVMATEEPCDIACRFGDGLLAIGDYPQGFPRPAKHPYPFNDSVIIYIRHIGPGVCVGQAWQEGKELQQVPQRLCSDILMVKQYNLN</sequence>
<name>A0A9W3D0D2_RAPSA</name>
<accession>A0A9W3D0D2</accession>
<reference evidence="2" key="2">
    <citation type="submission" date="2025-08" db="UniProtKB">
        <authorList>
            <consortium name="RefSeq"/>
        </authorList>
    </citation>
    <scope>IDENTIFICATION</scope>
    <source>
        <tissue evidence="2">Leaf</tissue>
    </source>
</reference>
<dbReference type="RefSeq" id="XP_056857274.1">
    <property type="nucleotide sequence ID" value="XM_057001294.1"/>
</dbReference>
<dbReference type="AlphaFoldDB" id="A0A9W3D0D2"/>
<proteinExistence type="predicted"/>
<evidence type="ECO:0000313" key="2">
    <source>
        <dbReference type="RefSeq" id="XP_056857274.1"/>
    </source>
</evidence>
<reference evidence="1" key="1">
    <citation type="journal article" date="2019" name="Database">
        <title>The radish genome database (RadishGD): an integrated information resource for radish genomics.</title>
        <authorList>
            <person name="Yu H.J."/>
            <person name="Baek S."/>
            <person name="Lee Y.J."/>
            <person name="Cho A."/>
            <person name="Mun J.H."/>
        </authorList>
    </citation>
    <scope>NUCLEOTIDE SEQUENCE [LARGE SCALE GENOMIC DNA]</scope>
    <source>
        <strain evidence="1">cv. WK10039</strain>
    </source>
</reference>
<organism evidence="1 2">
    <name type="scientific">Raphanus sativus</name>
    <name type="common">Radish</name>
    <name type="synonym">Raphanus raphanistrum var. sativus</name>
    <dbReference type="NCBI Taxonomy" id="3726"/>
    <lineage>
        <taxon>Eukaryota</taxon>
        <taxon>Viridiplantae</taxon>
        <taxon>Streptophyta</taxon>
        <taxon>Embryophyta</taxon>
        <taxon>Tracheophyta</taxon>
        <taxon>Spermatophyta</taxon>
        <taxon>Magnoliopsida</taxon>
        <taxon>eudicotyledons</taxon>
        <taxon>Gunneridae</taxon>
        <taxon>Pentapetalae</taxon>
        <taxon>rosids</taxon>
        <taxon>malvids</taxon>
        <taxon>Brassicales</taxon>
        <taxon>Brassicaceae</taxon>
        <taxon>Brassiceae</taxon>
        <taxon>Raphanus</taxon>
    </lineage>
</organism>
<keyword evidence="1" id="KW-1185">Reference proteome</keyword>
<dbReference type="PANTHER" id="PTHR37201">
    <property type="entry name" value="WD REPEAT PROTEIN"/>
    <property type="match status" value="1"/>
</dbReference>
<dbReference type="OrthoDB" id="505263at2759"/>
<protein>
    <submittedName>
        <fullName evidence="2">Uncharacterized protein LOC108841969</fullName>
    </submittedName>
</protein>